<comment type="similarity">
    <text evidence="1">Belongs to the ROK (NagC/XylR) family.</text>
</comment>
<dbReference type="Pfam" id="PF00480">
    <property type="entry name" value="ROK"/>
    <property type="match status" value="1"/>
</dbReference>
<dbReference type="Gene3D" id="3.30.420.40">
    <property type="match status" value="2"/>
</dbReference>
<dbReference type="PANTHER" id="PTHR18964:SF149">
    <property type="entry name" value="BIFUNCTIONAL UDP-N-ACETYLGLUCOSAMINE 2-EPIMERASE_N-ACETYLMANNOSAMINE KINASE"/>
    <property type="match status" value="1"/>
</dbReference>
<dbReference type="SUPFAM" id="SSF46785">
    <property type="entry name" value="Winged helix' DNA-binding domain"/>
    <property type="match status" value="1"/>
</dbReference>
<evidence type="ECO:0000313" key="2">
    <source>
        <dbReference type="EMBL" id="MDQ0318171.1"/>
    </source>
</evidence>
<accession>A0ABU0BKG2</accession>
<dbReference type="EMBL" id="JAUSVF010000001">
    <property type="protein sequence ID" value="MDQ0318171.1"/>
    <property type="molecule type" value="Genomic_DNA"/>
</dbReference>
<dbReference type="InterPro" id="IPR036390">
    <property type="entry name" value="WH_DNA-bd_sf"/>
</dbReference>
<organism evidence="2 3">
    <name type="scientific">Pararhizobium capsulatum DSM 1112</name>
    <dbReference type="NCBI Taxonomy" id="1121113"/>
    <lineage>
        <taxon>Bacteria</taxon>
        <taxon>Pseudomonadati</taxon>
        <taxon>Pseudomonadota</taxon>
        <taxon>Alphaproteobacteria</taxon>
        <taxon>Hyphomicrobiales</taxon>
        <taxon>Rhizobiaceae</taxon>
        <taxon>Rhizobium/Agrobacterium group</taxon>
        <taxon>Pararhizobium</taxon>
    </lineage>
</organism>
<keyword evidence="3" id="KW-1185">Reference proteome</keyword>
<proteinExistence type="inferred from homology"/>
<dbReference type="Gene3D" id="1.10.10.10">
    <property type="entry name" value="Winged helix-like DNA-binding domain superfamily/Winged helix DNA-binding domain"/>
    <property type="match status" value="1"/>
</dbReference>
<reference evidence="2 3" key="1">
    <citation type="submission" date="2023-07" db="EMBL/GenBank/DDBJ databases">
        <title>Genomic Encyclopedia of Type Strains, Phase IV (KMG-IV): sequencing the most valuable type-strain genomes for metagenomic binning, comparative biology and taxonomic classification.</title>
        <authorList>
            <person name="Goeker M."/>
        </authorList>
    </citation>
    <scope>NUCLEOTIDE SEQUENCE [LARGE SCALE GENOMIC DNA]</scope>
    <source>
        <strain evidence="2 3">DSM 1112</strain>
    </source>
</reference>
<name>A0ABU0BKG2_9HYPH</name>
<dbReference type="GO" id="GO:0016301">
    <property type="term" value="F:kinase activity"/>
    <property type="evidence" value="ECO:0007669"/>
    <property type="project" value="UniProtKB-KW"/>
</dbReference>
<comment type="caution">
    <text evidence="2">The sequence shown here is derived from an EMBL/GenBank/DDBJ whole genome shotgun (WGS) entry which is preliminary data.</text>
</comment>
<keyword evidence="2" id="KW-0418">Kinase</keyword>
<dbReference type="Proteomes" id="UP001230207">
    <property type="component" value="Unassembled WGS sequence"/>
</dbReference>
<sequence>MSETLRISRKFSQRAVMEAIVHGGPISRASISKQTGLSKQTISEIVRQLEIEGWVRETGRTSGHVGRTAVTYELVPDAAYIAAVDLGGTKVRVAIADLTCQIVAEEVAPTNARGGQPVIDQIVEMCFRSAESQGISRERIRLAVIGAPGAPDDVTGRILLAPNISGFDAMNVAAAFEVGFGCDVMLENDVNLAVLGENWLGQGQGVDNLAYIAVGTGIGGGLMVGGHLVRGASHAAGELGFMPFGADPFEAESLRSGAFERAVASGGIIERFRAASGETLSVPAIFNRATAGDMTAIKVLDDTGRYLARGIGAIAAVANPQKVILGGSIGLRPEILDRVRTFLPKCFPYPVDVEASQLGARAALIGAAAIGLSHLHNTLFGADAPEGRISLPPAAVVVKREAAQ</sequence>
<keyword evidence="2" id="KW-0808">Transferase</keyword>
<dbReference type="Pfam" id="PF13412">
    <property type="entry name" value="HTH_24"/>
    <property type="match status" value="1"/>
</dbReference>
<dbReference type="InterPro" id="IPR043129">
    <property type="entry name" value="ATPase_NBD"/>
</dbReference>
<dbReference type="RefSeq" id="WP_307225999.1">
    <property type="nucleotide sequence ID" value="NZ_JAUSVF010000001.1"/>
</dbReference>
<gene>
    <name evidence="2" type="ORF">QO002_000309</name>
</gene>
<dbReference type="SUPFAM" id="SSF53067">
    <property type="entry name" value="Actin-like ATPase domain"/>
    <property type="match status" value="1"/>
</dbReference>
<dbReference type="InterPro" id="IPR036388">
    <property type="entry name" value="WH-like_DNA-bd_sf"/>
</dbReference>
<dbReference type="PANTHER" id="PTHR18964">
    <property type="entry name" value="ROK (REPRESSOR, ORF, KINASE) FAMILY"/>
    <property type="match status" value="1"/>
</dbReference>
<evidence type="ECO:0000256" key="1">
    <source>
        <dbReference type="ARBA" id="ARBA00006479"/>
    </source>
</evidence>
<protein>
    <submittedName>
        <fullName evidence="2">NBD/HSP70 family sugar kinase/biotin operon repressor</fullName>
    </submittedName>
</protein>
<dbReference type="InterPro" id="IPR000600">
    <property type="entry name" value="ROK"/>
</dbReference>
<evidence type="ECO:0000313" key="3">
    <source>
        <dbReference type="Proteomes" id="UP001230207"/>
    </source>
</evidence>